<protein>
    <submittedName>
        <fullName evidence="11">ABC-2 type transport system ATP-binding protein</fullName>
    </submittedName>
</protein>
<dbReference type="GO" id="GO:0005886">
    <property type="term" value="C:plasma membrane"/>
    <property type="evidence" value="ECO:0007669"/>
    <property type="project" value="UniProtKB-SubCell"/>
</dbReference>
<dbReference type="PROSITE" id="PS50893">
    <property type="entry name" value="ABC_TRANSPORTER_2"/>
    <property type="match status" value="1"/>
</dbReference>
<dbReference type="InterPro" id="IPR017871">
    <property type="entry name" value="ABC_transporter-like_CS"/>
</dbReference>
<keyword evidence="6" id="KW-1278">Translocase</keyword>
<dbReference type="SUPFAM" id="SSF52540">
    <property type="entry name" value="P-loop containing nucleoside triphosphate hydrolases"/>
    <property type="match status" value="1"/>
</dbReference>
<dbReference type="SMART" id="SM00382">
    <property type="entry name" value="AAA"/>
    <property type="match status" value="1"/>
</dbReference>
<dbReference type="InterPro" id="IPR025302">
    <property type="entry name" value="DrrA1/2-like_C"/>
</dbReference>
<accession>A0A7X5UQL5</accession>
<evidence type="ECO:0000256" key="3">
    <source>
        <dbReference type="ARBA" id="ARBA00022475"/>
    </source>
</evidence>
<proteinExistence type="inferred from homology"/>
<evidence type="ECO:0000256" key="7">
    <source>
        <dbReference type="ARBA" id="ARBA00023136"/>
    </source>
</evidence>
<dbReference type="InterPro" id="IPR003593">
    <property type="entry name" value="AAA+_ATPase"/>
</dbReference>
<evidence type="ECO:0000259" key="10">
    <source>
        <dbReference type="PROSITE" id="PS50893"/>
    </source>
</evidence>
<keyword evidence="3" id="KW-1003">Cell membrane</keyword>
<keyword evidence="5 11" id="KW-0067">ATP-binding</keyword>
<gene>
    <name evidence="11" type="ORF">FHU38_002709</name>
</gene>
<dbReference type="GO" id="GO:1900753">
    <property type="term" value="P:doxorubicin transport"/>
    <property type="evidence" value="ECO:0007669"/>
    <property type="project" value="InterPro"/>
</dbReference>
<evidence type="ECO:0000256" key="4">
    <source>
        <dbReference type="ARBA" id="ARBA00022741"/>
    </source>
</evidence>
<keyword evidence="12" id="KW-1185">Reference proteome</keyword>
<dbReference type="PROSITE" id="PS00211">
    <property type="entry name" value="ABC_TRANSPORTER_1"/>
    <property type="match status" value="1"/>
</dbReference>
<dbReference type="Gene3D" id="3.40.50.300">
    <property type="entry name" value="P-loop containing nucleotide triphosphate hydrolases"/>
    <property type="match status" value="1"/>
</dbReference>
<dbReference type="RefSeq" id="WP_167171007.1">
    <property type="nucleotide sequence ID" value="NZ_JAAOYM010000001.1"/>
</dbReference>
<name>A0A7X5UQL5_9PSEU</name>
<dbReference type="InterPro" id="IPR027417">
    <property type="entry name" value="P-loop_NTPase"/>
</dbReference>
<dbReference type="EMBL" id="JAAOYM010000001">
    <property type="protein sequence ID" value="NIJ12365.1"/>
    <property type="molecule type" value="Genomic_DNA"/>
</dbReference>
<dbReference type="Proteomes" id="UP000545493">
    <property type="component" value="Unassembled WGS sequence"/>
</dbReference>
<dbReference type="GO" id="GO:0043215">
    <property type="term" value="P:daunorubicin transport"/>
    <property type="evidence" value="ECO:0007669"/>
    <property type="project" value="InterPro"/>
</dbReference>
<evidence type="ECO:0000256" key="9">
    <source>
        <dbReference type="ARBA" id="ARBA00049985"/>
    </source>
</evidence>
<dbReference type="Pfam" id="PF00005">
    <property type="entry name" value="ABC_tran"/>
    <property type="match status" value="1"/>
</dbReference>
<dbReference type="AlphaFoldDB" id="A0A7X5UQL5"/>
<evidence type="ECO:0000256" key="6">
    <source>
        <dbReference type="ARBA" id="ARBA00022967"/>
    </source>
</evidence>
<dbReference type="Pfam" id="PF13732">
    <property type="entry name" value="DrrA1-3_C"/>
    <property type="match status" value="1"/>
</dbReference>
<evidence type="ECO:0000256" key="2">
    <source>
        <dbReference type="ARBA" id="ARBA00022448"/>
    </source>
</evidence>
<evidence type="ECO:0000256" key="1">
    <source>
        <dbReference type="ARBA" id="ARBA00004413"/>
    </source>
</evidence>
<dbReference type="PANTHER" id="PTHR42711">
    <property type="entry name" value="ABC TRANSPORTER ATP-BINDING PROTEIN"/>
    <property type="match status" value="1"/>
</dbReference>
<evidence type="ECO:0000256" key="8">
    <source>
        <dbReference type="ARBA" id="ARBA00023251"/>
    </source>
</evidence>
<evidence type="ECO:0000256" key="5">
    <source>
        <dbReference type="ARBA" id="ARBA00022840"/>
    </source>
</evidence>
<feature type="domain" description="ABC transporter" evidence="10">
    <location>
        <begin position="7"/>
        <end position="237"/>
    </location>
</feature>
<comment type="subcellular location">
    <subcellularLocation>
        <location evidence="1">Cell membrane</location>
        <topology evidence="1">Peripheral membrane protein</topology>
        <orientation evidence="1">Cytoplasmic side</orientation>
    </subcellularLocation>
</comment>
<dbReference type="GO" id="GO:0016887">
    <property type="term" value="F:ATP hydrolysis activity"/>
    <property type="evidence" value="ECO:0007669"/>
    <property type="project" value="InterPro"/>
</dbReference>
<dbReference type="GO" id="GO:0005524">
    <property type="term" value="F:ATP binding"/>
    <property type="evidence" value="ECO:0007669"/>
    <property type="project" value="UniProtKB-KW"/>
</dbReference>
<organism evidence="11 12">
    <name type="scientific">Saccharomonospora amisosensis</name>
    <dbReference type="NCBI Taxonomy" id="1128677"/>
    <lineage>
        <taxon>Bacteria</taxon>
        <taxon>Bacillati</taxon>
        <taxon>Actinomycetota</taxon>
        <taxon>Actinomycetes</taxon>
        <taxon>Pseudonocardiales</taxon>
        <taxon>Pseudonocardiaceae</taxon>
        <taxon>Saccharomonospora</taxon>
    </lineage>
</organism>
<comment type="caution">
    <text evidence="11">The sequence shown here is derived from an EMBL/GenBank/DDBJ whole genome shotgun (WGS) entry which is preliminary data.</text>
</comment>
<dbReference type="NCBIfam" id="TIGR01188">
    <property type="entry name" value="drrA"/>
    <property type="match status" value="1"/>
</dbReference>
<evidence type="ECO:0000313" key="12">
    <source>
        <dbReference type="Proteomes" id="UP000545493"/>
    </source>
</evidence>
<keyword evidence="2" id="KW-0813">Transport</keyword>
<dbReference type="InterPro" id="IPR050763">
    <property type="entry name" value="ABC_transporter_ATP-binding"/>
</dbReference>
<comment type="similarity">
    <text evidence="9">Belongs to the ABC transporter superfamily. Drug exporter-1 (DrugE1) (TC 3.A.1.105) family.</text>
</comment>
<keyword evidence="4" id="KW-0547">Nucleotide-binding</keyword>
<reference evidence="11 12" key="1">
    <citation type="submission" date="2020-03" db="EMBL/GenBank/DDBJ databases">
        <title>Sequencing the genomes of 1000 actinobacteria strains.</title>
        <authorList>
            <person name="Klenk H.-P."/>
        </authorList>
    </citation>
    <scope>NUCLEOTIDE SEQUENCE [LARGE SCALE GENOMIC DNA]</scope>
    <source>
        <strain evidence="11 12">DSM 45685</strain>
    </source>
</reference>
<sequence>MERTQAIEVTGLRKRFGELEVLDGVDLRVPRGAVLALLGPNGAGKTTTVRILSTLLRHDGGTALVNGFDVVTQADAVRASIGLAGQQTAVDRYLTGSENLVLMGRLFRLGARAARRRATELLELFDLAGAADRQVRTYSGGMRRRLDLAVSLLAAPPVLFLDEPTAGLDPRSRNAVWDTARRLVAEGTTILLTTQYLAEADELADRVAVVDGGRIIAKGTPAELKRQVGAERLTLTMTDAVAFGVAREVLAAERPMLDGRAFTLDVAVEYAKDVRRVLDKVAAAGVEPSELTLKKPTLDDVFLTLTGREGGGQ</sequence>
<dbReference type="InterPro" id="IPR003439">
    <property type="entry name" value="ABC_transporter-like_ATP-bd"/>
</dbReference>
<dbReference type="GO" id="GO:0046677">
    <property type="term" value="P:response to antibiotic"/>
    <property type="evidence" value="ECO:0007669"/>
    <property type="project" value="UniProtKB-KW"/>
</dbReference>
<keyword evidence="7" id="KW-0472">Membrane</keyword>
<evidence type="ECO:0000313" key="11">
    <source>
        <dbReference type="EMBL" id="NIJ12365.1"/>
    </source>
</evidence>
<dbReference type="PANTHER" id="PTHR42711:SF19">
    <property type="entry name" value="DOXORUBICIN RESISTANCE ATP-BINDING PROTEIN DRRA"/>
    <property type="match status" value="1"/>
</dbReference>
<keyword evidence="8" id="KW-0046">Antibiotic resistance</keyword>
<dbReference type="FunFam" id="3.40.50.300:FF:000589">
    <property type="entry name" value="ABC transporter, ATP-binding subunit"/>
    <property type="match status" value="1"/>
</dbReference>
<dbReference type="InterPro" id="IPR005894">
    <property type="entry name" value="DrrA"/>
</dbReference>